<evidence type="ECO:0000313" key="3">
    <source>
        <dbReference type="EMBL" id="KIH50689.1"/>
    </source>
</evidence>
<reference evidence="3 4" key="1">
    <citation type="submission" date="2013-12" db="EMBL/GenBank/DDBJ databases">
        <title>Draft genome of the parsitic nematode Ancylostoma duodenale.</title>
        <authorList>
            <person name="Mitreva M."/>
        </authorList>
    </citation>
    <scope>NUCLEOTIDE SEQUENCE [LARGE SCALE GENOMIC DNA]</scope>
    <source>
        <strain evidence="3 4">Zhejiang</strain>
    </source>
</reference>
<dbReference type="EMBL" id="KN749002">
    <property type="protein sequence ID" value="KIH50689.1"/>
    <property type="molecule type" value="Genomic_DNA"/>
</dbReference>
<dbReference type="SUPFAM" id="SSF55486">
    <property type="entry name" value="Metalloproteases ('zincins'), catalytic domain"/>
    <property type="match status" value="1"/>
</dbReference>
<evidence type="ECO:0000259" key="2">
    <source>
        <dbReference type="PROSITE" id="PS51864"/>
    </source>
</evidence>
<proteinExistence type="predicted"/>
<dbReference type="Proteomes" id="UP000054047">
    <property type="component" value="Unassembled WGS sequence"/>
</dbReference>
<dbReference type="OrthoDB" id="5851760at2759"/>
<comment type="caution">
    <text evidence="1">Lacks conserved residue(s) required for the propagation of feature annotation.</text>
</comment>
<dbReference type="GO" id="GO:0006508">
    <property type="term" value="P:proteolysis"/>
    <property type="evidence" value="ECO:0007669"/>
    <property type="project" value="InterPro"/>
</dbReference>
<dbReference type="PROSITE" id="PS51864">
    <property type="entry name" value="ASTACIN"/>
    <property type="match status" value="1"/>
</dbReference>
<dbReference type="InterPro" id="IPR001506">
    <property type="entry name" value="Peptidase_M12A"/>
</dbReference>
<dbReference type="Gene3D" id="3.40.390.10">
    <property type="entry name" value="Collagenase (Catalytic Domain)"/>
    <property type="match status" value="1"/>
</dbReference>
<dbReference type="PANTHER" id="PTHR10127:SF850">
    <property type="entry name" value="METALLOENDOPEPTIDASE"/>
    <property type="match status" value="1"/>
</dbReference>
<sequence>PHMREVFYKAATLWMNYTCIDFFEDDKAENRIIIGKGQGCWSMIGRNGGIQELSLGEGCDNV</sequence>
<dbReference type="PANTHER" id="PTHR10127">
    <property type="entry name" value="DISCOIDIN, CUB, EGF, LAMININ , AND ZINC METALLOPROTEASE DOMAIN CONTAINING"/>
    <property type="match status" value="1"/>
</dbReference>
<accession>A0A0C2FVJ0</accession>
<feature type="domain" description="Peptidase M12A" evidence="2">
    <location>
        <begin position="1"/>
        <end position="62"/>
    </location>
</feature>
<evidence type="ECO:0000256" key="1">
    <source>
        <dbReference type="PROSITE-ProRule" id="PRU01211"/>
    </source>
</evidence>
<dbReference type="MEROPS" id="M12.310"/>
<organism evidence="3 4">
    <name type="scientific">Ancylostoma duodenale</name>
    <dbReference type="NCBI Taxonomy" id="51022"/>
    <lineage>
        <taxon>Eukaryota</taxon>
        <taxon>Metazoa</taxon>
        <taxon>Ecdysozoa</taxon>
        <taxon>Nematoda</taxon>
        <taxon>Chromadorea</taxon>
        <taxon>Rhabditida</taxon>
        <taxon>Rhabditina</taxon>
        <taxon>Rhabditomorpha</taxon>
        <taxon>Strongyloidea</taxon>
        <taxon>Ancylostomatidae</taxon>
        <taxon>Ancylostomatinae</taxon>
        <taxon>Ancylostoma</taxon>
    </lineage>
</organism>
<dbReference type="GO" id="GO:0004222">
    <property type="term" value="F:metalloendopeptidase activity"/>
    <property type="evidence" value="ECO:0007669"/>
    <property type="project" value="InterPro"/>
</dbReference>
<name>A0A0C2FVJ0_9BILA</name>
<dbReference type="InterPro" id="IPR024079">
    <property type="entry name" value="MetalloPept_cat_dom_sf"/>
</dbReference>
<feature type="non-terminal residue" evidence="3">
    <location>
        <position position="1"/>
    </location>
</feature>
<protein>
    <recommendedName>
        <fullName evidence="2">Peptidase M12A domain-containing protein</fullName>
    </recommendedName>
</protein>
<keyword evidence="4" id="KW-1185">Reference proteome</keyword>
<dbReference type="AlphaFoldDB" id="A0A0C2FVJ0"/>
<gene>
    <name evidence="3" type="ORF">ANCDUO_19229</name>
</gene>
<dbReference type="Pfam" id="PF01400">
    <property type="entry name" value="Astacin"/>
    <property type="match status" value="1"/>
</dbReference>
<evidence type="ECO:0000313" key="4">
    <source>
        <dbReference type="Proteomes" id="UP000054047"/>
    </source>
</evidence>